<dbReference type="EMBL" id="JACOFX010000001">
    <property type="protein sequence ID" value="MBC3906241.1"/>
    <property type="molecule type" value="Genomic_DNA"/>
</dbReference>
<comment type="caution">
    <text evidence="2">The sequence shown here is derived from an EMBL/GenBank/DDBJ whole genome shotgun (WGS) entry which is preliminary data.</text>
</comment>
<proteinExistence type="predicted"/>
<organism evidence="2 3">
    <name type="scientific">Undibacterium umbellatum</name>
    <dbReference type="NCBI Taxonomy" id="2762300"/>
    <lineage>
        <taxon>Bacteria</taxon>
        <taxon>Pseudomonadati</taxon>
        <taxon>Pseudomonadota</taxon>
        <taxon>Betaproteobacteria</taxon>
        <taxon>Burkholderiales</taxon>
        <taxon>Oxalobacteraceae</taxon>
        <taxon>Undibacterium</taxon>
    </lineage>
</organism>
<keyword evidence="1" id="KW-0175">Coiled coil</keyword>
<protein>
    <submittedName>
        <fullName evidence="2">Uncharacterized protein</fullName>
    </submittedName>
</protein>
<gene>
    <name evidence="2" type="ORF">H8L47_01535</name>
</gene>
<reference evidence="2 3" key="1">
    <citation type="submission" date="2020-08" db="EMBL/GenBank/DDBJ databases">
        <title>Novel species isolated from subtropical streams in China.</title>
        <authorList>
            <person name="Lu H."/>
        </authorList>
    </citation>
    <scope>NUCLEOTIDE SEQUENCE [LARGE SCALE GENOMIC DNA]</scope>
    <source>
        <strain evidence="2 3">NL8W</strain>
    </source>
</reference>
<evidence type="ECO:0000256" key="1">
    <source>
        <dbReference type="SAM" id="Coils"/>
    </source>
</evidence>
<sequence>MELLEREETTVIPSLPQASELAQVAEGVFKAAHAIVINSPMMYEVAASELQSLQTKLEELNNKRFAVTRPMDAAKKNVMELFRAPTERCEVAITHLKNAMLTFSKAEREKAAAAQKEADELARQERLKLEQKAREEQAEADRKAREIADAEQKARAIVQQAANAAAAGDRVAEERANEELLLINQTKATAEAEQQHAMARVALSQTVAAVMSAPVVASITPKIAGVSTSAPWTAEVTDLFALVRFVAANPAYISFLQANLVPIKQQAKALQINCRIDGVRVFQEERLTSRRK</sequence>
<dbReference type="Proteomes" id="UP000646911">
    <property type="component" value="Unassembled WGS sequence"/>
</dbReference>
<evidence type="ECO:0000313" key="2">
    <source>
        <dbReference type="EMBL" id="MBC3906241.1"/>
    </source>
</evidence>
<evidence type="ECO:0000313" key="3">
    <source>
        <dbReference type="Proteomes" id="UP000646911"/>
    </source>
</evidence>
<keyword evidence="3" id="KW-1185">Reference proteome</keyword>
<accession>A0ABR6Z4J8</accession>
<dbReference type="RefSeq" id="WP_186951478.1">
    <property type="nucleotide sequence ID" value="NZ_JACOFX010000001.1"/>
</dbReference>
<name>A0ABR6Z4J8_9BURK</name>
<feature type="coiled-coil region" evidence="1">
    <location>
        <begin position="96"/>
        <end position="193"/>
    </location>
</feature>